<dbReference type="GO" id="GO:0005615">
    <property type="term" value="C:extracellular space"/>
    <property type="evidence" value="ECO:0007669"/>
    <property type="project" value="TreeGrafter"/>
</dbReference>
<comment type="similarity">
    <text evidence="6">Belongs to the ATP:guanido phosphotransferase family.</text>
</comment>
<name>A0A151I9T2_9HYME</name>
<dbReference type="InterPro" id="IPR000749">
    <property type="entry name" value="ATP-guanido_PTrfase"/>
</dbReference>
<keyword evidence="5 6" id="KW-0067">ATP-binding</keyword>
<keyword evidence="9" id="KW-1185">Reference proteome</keyword>
<feature type="binding site" evidence="6">
    <location>
        <begin position="41"/>
        <end position="46"/>
    </location>
    <ligand>
        <name>ATP</name>
        <dbReference type="ChEBI" id="CHEBI:30616"/>
    </ligand>
</feature>
<dbReference type="InterPro" id="IPR014746">
    <property type="entry name" value="Gln_synth/guanido_kin_cat_dom"/>
</dbReference>
<dbReference type="EC" id="2.7.3.3" evidence="1"/>
<organism evidence="8 9">
    <name type="scientific">Cyphomyrmex costatus</name>
    <dbReference type="NCBI Taxonomy" id="456900"/>
    <lineage>
        <taxon>Eukaryota</taxon>
        <taxon>Metazoa</taxon>
        <taxon>Ecdysozoa</taxon>
        <taxon>Arthropoda</taxon>
        <taxon>Hexapoda</taxon>
        <taxon>Insecta</taxon>
        <taxon>Pterygota</taxon>
        <taxon>Neoptera</taxon>
        <taxon>Endopterygota</taxon>
        <taxon>Hymenoptera</taxon>
        <taxon>Apocrita</taxon>
        <taxon>Aculeata</taxon>
        <taxon>Formicoidea</taxon>
        <taxon>Formicidae</taxon>
        <taxon>Myrmicinae</taxon>
        <taxon>Cyphomyrmex</taxon>
    </lineage>
</organism>
<proteinExistence type="inferred from homology"/>
<dbReference type="GO" id="GO:0004111">
    <property type="term" value="F:creatine kinase activity"/>
    <property type="evidence" value="ECO:0007669"/>
    <property type="project" value="InterPro"/>
</dbReference>
<comment type="caution">
    <text evidence="6">Lacks conserved residue(s) required for the propagation of feature annotation.</text>
</comment>
<dbReference type="GO" id="GO:0004054">
    <property type="term" value="F:arginine kinase activity"/>
    <property type="evidence" value="ECO:0007669"/>
    <property type="project" value="UniProtKB-EC"/>
</dbReference>
<feature type="binding site" evidence="6">
    <location>
        <begin position="12"/>
        <end position="16"/>
    </location>
    <ligand>
        <name>ATP</name>
        <dbReference type="ChEBI" id="CHEBI:30616"/>
    </ligand>
</feature>
<gene>
    <name evidence="8" type="ORF">ALC62_13522</name>
</gene>
<dbReference type="Pfam" id="PF00217">
    <property type="entry name" value="ATP-gua_Ptrans"/>
    <property type="match status" value="1"/>
</dbReference>
<evidence type="ECO:0000256" key="5">
    <source>
        <dbReference type="ARBA" id="ARBA00022840"/>
    </source>
</evidence>
<dbReference type="InterPro" id="IPR022414">
    <property type="entry name" value="ATP-guanido_PTrfase_cat"/>
</dbReference>
<evidence type="ECO:0000313" key="9">
    <source>
        <dbReference type="Proteomes" id="UP000078542"/>
    </source>
</evidence>
<evidence type="ECO:0000313" key="8">
    <source>
        <dbReference type="EMBL" id="KYM95832.1"/>
    </source>
</evidence>
<dbReference type="STRING" id="456900.A0A151I9T2"/>
<dbReference type="GO" id="GO:0046314">
    <property type="term" value="P:phosphocreatine biosynthetic process"/>
    <property type="evidence" value="ECO:0007669"/>
    <property type="project" value="InterPro"/>
</dbReference>
<dbReference type="AlphaFoldDB" id="A0A151I9T2"/>
<keyword evidence="4 6" id="KW-0418">Kinase</keyword>
<sequence>MFCPRNLDTSMRASVHIKMPNLAANKAKLEEVAAKHNLQVHDSHGEHTEAEGGIYDTSNERRLSLIEYQAVKEMNDGIAELIKIRASL</sequence>
<feature type="domain" description="Phosphagen kinase C-terminal" evidence="7">
    <location>
        <begin position="1"/>
        <end position="88"/>
    </location>
</feature>
<keyword evidence="2 6" id="KW-0808">Transferase</keyword>
<evidence type="ECO:0000256" key="1">
    <source>
        <dbReference type="ARBA" id="ARBA00012230"/>
    </source>
</evidence>
<dbReference type="PROSITE" id="PS51510">
    <property type="entry name" value="PHOSPHAGEN_KINASE_C"/>
    <property type="match status" value="1"/>
</dbReference>
<dbReference type="PANTHER" id="PTHR11547:SF38">
    <property type="entry name" value="ARGININE KINASE 1-RELATED"/>
    <property type="match status" value="1"/>
</dbReference>
<dbReference type="SUPFAM" id="SSF55931">
    <property type="entry name" value="Glutamine synthetase/guanido kinase"/>
    <property type="match status" value="1"/>
</dbReference>
<evidence type="ECO:0000259" key="7">
    <source>
        <dbReference type="PROSITE" id="PS51510"/>
    </source>
</evidence>
<reference evidence="8 9" key="1">
    <citation type="submission" date="2016-03" db="EMBL/GenBank/DDBJ databases">
        <title>Cyphomyrmex costatus WGS genome.</title>
        <authorList>
            <person name="Nygaard S."/>
            <person name="Hu H."/>
            <person name="Boomsma J."/>
            <person name="Zhang G."/>
        </authorList>
    </citation>
    <scope>NUCLEOTIDE SEQUENCE [LARGE SCALE GENOMIC DNA]</scope>
    <source>
        <strain evidence="8">MS0001</strain>
        <tissue evidence="8">Whole body</tissue>
    </source>
</reference>
<dbReference type="PANTHER" id="PTHR11547">
    <property type="entry name" value="ARGININE OR CREATINE KINASE"/>
    <property type="match status" value="1"/>
</dbReference>
<accession>A0A151I9T2</accession>
<evidence type="ECO:0000256" key="6">
    <source>
        <dbReference type="PROSITE-ProRule" id="PRU00843"/>
    </source>
</evidence>
<dbReference type="Gene3D" id="3.30.590.10">
    <property type="entry name" value="Glutamine synthetase/guanido kinase, catalytic domain"/>
    <property type="match status" value="1"/>
</dbReference>
<keyword evidence="3 6" id="KW-0547">Nucleotide-binding</keyword>
<dbReference type="GO" id="GO:0005524">
    <property type="term" value="F:ATP binding"/>
    <property type="evidence" value="ECO:0007669"/>
    <property type="project" value="UniProtKB-UniRule"/>
</dbReference>
<dbReference type="EMBL" id="KQ978265">
    <property type="protein sequence ID" value="KYM95832.1"/>
    <property type="molecule type" value="Genomic_DNA"/>
</dbReference>
<evidence type="ECO:0000256" key="2">
    <source>
        <dbReference type="ARBA" id="ARBA00022679"/>
    </source>
</evidence>
<protein>
    <recommendedName>
        <fullName evidence="1">arginine kinase</fullName>
        <ecNumber evidence="1">2.7.3.3</ecNumber>
    </recommendedName>
</protein>
<evidence type="ECO:0000256" key="3">
    <source>
        <dbReference type="ARBA" id="ARBA00022741"/>
    </source>
</evidence>
<evidence type="ECO:0000256" key="4">
    <source>
        <dbReference type="ARBA" id="ARBA00022777"/>
    </source>
</evidence>
<dbReference type="Proteomes" id="UP000078542">
    <property type="component" value="Unassembled WGS sequence"/>
</dbReference>